<dbReference type="EC" id="6.1.1.1" evidence="8"/>
<feature type="short sequence motif" description="'KMSKS' region" evidence="8">
    <location>
        <begin position="215"/>
        <end position="219"/>
    </location>
</feature>
<dbReference type="Gene3D" id="1.10.240.10">
    <property type="entry name" value="Tyrosyl-Transfer RNA Synthetase"/>
    <property type="match status" value="1"/>
</dbReference>
<dbReference type="GO" id="GO:0006437">
    <property type="term" value="P:tyrosyl-tRNA aminoacylation"/>
    <property type="evidence" value="ECO:0007669"/>
    <property type="project" value="UniProtKB-UniRule"/>
</dbReference>
<evidence type="ECO:0000256" key="1">
    <source>
        <dbReference type="ARBA" id="ARBA00022490"/>
    </source>
</evidence>
<dbReference type="RefSeq" id="WP_011018886.1">
    <property type="nucleotide sequence ID" value="NZ_DUJS01000004.1"/>
</dbReference>
<proteinExistence type="inferred from homology"/>
<dbReference type="GO" id="GO:0004831">
    <property type="term" value="F:tyrosine-tRNA ligase activity"/>
    <property type="evidence" value="ECO:0007669"/>
    <property type="project" value="UniProtKB-UniRule"/>
</dbReference>
<keyword evidence="1 8" id="KW-0963">Cytoplasm</keyword>
<comment type="caution">
    <text evidence="9">The sequence shown here is derived from an EMBL/GenBank/DDBJ whole genome shotgun (WGS) entry which is preliminary data.</text>
</comment>
<evidence type="ECO:0000256" key="7">
    <source>
        <dbReference type="ARBA" id="ARBA00048248"/>
    </source>
</evidence>
<evidence type="ECO:0000256" key="2">
    <source>
        <dbReference type="ARBA" id="ARBA00022598"/>
    </source>
</evidence>
<dbReference type="PRINTS" id="PR01040">
    <property type="entry name" value="TRNASYNTHTYR"/>
</dbReference>
<dbReference type="GeneID" id="1476617"/>
<dbReference type="AlphaFoldDB" id="A0A832WP67"/>
<dbReference type="InterPro" id="IPR002305">
    <property type="entry name" value="aa-tRNA-synth_Ic"/>
</dbReference>
<evidence type="ECO:0000256" key="4">
    <source>
        <dbReference type="ARBA" id="ARBA00022840"/>
    </source>
</evidence>
<dbReference type="PANTHER" id="PTHR46264">
    <property type="entry name" value="TYROSINE-TRNA LIGASE"/>
    <property type="match status" value="1"/>
</dbReference>
<dbReference type="InterPro" id="IPR050489">
    <property type="entry name" value="Tyr-tRNA_synthase"/>
</dbReference>
<name>A0A832WP67_9EURY</name>
<dbReference type="SUPFAM" id="SSF52374">
    <property type="entry name" value="Nucleotidylyl transferase"/>
    <property type="match status" value="1"/>
</dbReference>
<comment type="similarity">
    <text evidence="8">Belongs to the class-I aminoacyl-tRNA synthetase family. TyrS type 3 subfamily.</text>
</comment>
<evidence type="ECO:0000256" key="8">
    <source>
        <dbReference type="HAMAP-Rule" id="MF_02008"/>
    </source>
</evidence>
<feature type="short sequence motif" description="'HIGH' region" evidence="8">
    <location>
        <begin position="41"/>
        <end position="49"/>
    </location>
</feature>
<dbReference type="InterPro" id="IPR023617">
    <property type="entry name" value="Tyr-tRNA-ligase_arc/euk-type"/>
</dbReference>
<evidence type="ECO:0000256" key="6">
    <source>
        <dbReference type="ARBA" id="ARBA00023146"/>
    </source>
</evidence>
<keyword evidence="3 8" id="KW-0547">Nucleotide-binding</keyword>
<evidence type="ECO:0000256" key="3">
    <source>
        <dbReference type="ARBA" id="ARBA00022741"/>
    </source>
</evidence>
<evidence type="ECO:0000313" key="9">
    <source>
        <dbReference type="EMBL" id="HII70324.1"/>
    </source>
</evidence>
<keyword evidence="6 8" id="KW-0030">Aminoacyl-tRNA synthetase</keyword>
<dbReference type="EMBL" id="DUJS01000004">
    <property type="protein sequence ID" value="HII70324.1"/>
    <property type="molecule type" value="Genomic_DNA"/>
</dbReference>
<dbReference type="GO" id="GO:0005737">
    <property type="term" value="C:cytoplasm"/>
    <property type="evidence" value="ECO:0007669"/>
    <property type="project" value="UniProtKB-SubCell"/>
</dbReference>
<gene>
    <name evidence="8" type="primary">tyrS</name>
    <name evidence="9" type="ORF">HA336_03725</name>
</gene>
<dbReference type="Gene3D" id="3.40.50.620">
    <property type="entry name" value="HUPs"/>
    <property type="match status" value="1"/>
</dbReference>
<sequence>MDVEERLKLVTRNAVEVVTEEELRQLLEEKEEPVAYVGFEPSGKVHLGHKLVIDKMIDLQEAGFHVIILLADLHAYLNEKGTLEEVRELADYNRRCFLAMGLDPNKTEFVLGSEFQLDEDYALDVYRMARHTTMRRARRSMDMIARSEENPPVSQVVYPLMQALDIVHLNVDLAVGGLEQRKIHMLARDVLPKLGYDSPTCLHTPIIHGLDGDEKMSSSKNNFIAVDDEPEVIREKLRKAYCPAREAEGNPILEIYRYFIFREYDEVTIERPEKYGGDVTYTSYEELERDFVDGELHPLDLKENAAGYLSEILKPVRKAVSAPS</sequence>
<dbReference type="Pfam" id="PF00579">
    <property type="entry name" value="tRNA-synt_1b"/>
    <property type="match status" value="1"/>
</dbReference>
<organism evidence="9 10">
    <name type="scientific">Methanopyrus kandleri</name>
    <dbReference type="NCBI Taxonomy" id="2320"/>
    <lineage>
        <taxon>Archaea</taxon>
        <taxon>Methanobacteriati</taxon>
        <taxon>Methanobacteriota</taxon>
        <taxon>Methanomada group</taxon>
        <taxon>Methanopyri</taxon>
        <taxon>Methanopyrales</taxon>
        <taxon>Methanopyraceae</taxon>
        <taxon>Methanopyrus</taxon>
    </lineage>
</organism>
<dbReference type="InterPro" id="IPR002307">
    <property type="entry name" value="Tyr-tRNA-ligase"/>
</dbReference>
<dbReference type="NCBIfam" id="TIGR00234">
    <property type="entry name" value="tyrS"/>
    <property type="match status" value="1"/>
</dbReference>
<keyword evidence="2 8" id="KW-0436">Ligase</keyword>
<keyword evidence="4 8" id="KW-0067">ATP-binding</keyword>
<comment type="function">
    <text evidence="8">Catalyzes the attachment of tyrosine to tRNA(Tyr) in a two-step reaction: tyrosine is first activated by ATP to form Tyr-AMP and then transferred to the acceptor end of tRNA(Tyr).</text>
</comment>
<dbReference type="SMR" id="A0A832WP67"/>
<dbReference type="GO" id="GO:0005524">
    <property type="term" value="F:ATP binding"/>
    <property type="evidence" value="ECO:0007669"/>
    <property type="project" value="UniProtKB-UniRule"/>
</dbReference>
<comment type="subunit">
    <text evidence="8">Homodimer.</text>
</comment>
<comment type="subcellular location">
    <subcellularLocation>
        <location evidence="8">Cytoplasm</location>
    </subcellularLocation>
</comment>
<feature type="binding site" evidence="8">
    <location>
        <position position="158"/>
    </location>
    <ligand>
        <name>L-tyrosine</name>
        <dbReference type="ChEBI" id="CHEBI:58315"/>
    </ligand>
</feature>
<reference evidence="9" key="1">
    <citation type="journal article" date="2020" name="bioRxiv">
        <title>A rank-normalized archaeal taxonomy based on genome phylogeny resolves widespread incomplete and uneven classifications.</title>
        <authorList>
            <person name="Rinke C."/>
            <person name="Chuvochina M."/>
            <person name="Mussig A.J."/>
            <person name="Chaumeil P.-A."/>
            <person name="Waite D.W."/>
            <person name="Whitman W.B."/>
            <person name="Parks D.H."/>
            <person name="Hugenholtz P."/>
        </authorList>
    </citation>
    <scope>NUCLEOTIDE SEQUENCE</scope>
    <source>
        <strain evidence="9">UBA8853</strain>
    </source>
</reference>
<feature type="binding site" evidence="8">
    <location>
        <position position="36"/>
    </location>
    <ligand>
        <name>L-tyrosine</name>
        <dbReference type="ChEBI" id="CHEBI:58315"/>
    </ligand>
</feature>
<feature type="binding site" evidence="8">
    <location>
        <position position="218"/>
    </location>
    <ligand>
        <name>ATP</name>
        <dbReference type="ChEBI" id="CHEBI:30616"/>
    </ligand>
</feature>
<dbReference type="InterPro" id="IPR014729">
    <property type="entry name" value="Rossmann-like_a/b/a_fold"/>
</dbReference>
<keyword evidence="5 8" id="KW-0648">Protein biosynthesis</keyword>
<protein>
    <recommendedName>
        <fullName evidence="8">Tyrosine--tRNA ligase</fullName>
        <ecNumber evidence="8">6.1.1.1</ecNumber>
    </recommendedName>
    <alternativeName>
        <fullName evidence="8">Tyrosyl-tRNA synthetase</fullName>
        <shortName evidence="8">TyrRS</shortName>
    </alternativeName>
</protein>
<evidence type="ECO:0000256" key="5">
    <source>
        <dbReference type="ARBA" id="ARBA00022917"/>
    </source>
</evidence>
<dbReference type="OMA" id="RKIHMLA"/>
<comment type="catalytic activity">
    <reaction evidence="7 8">
        <text>tRNA(Tyr) + L-tyrosine + ATP = L-tyrosyl-tRNA(Tyr) + AMP + diphosphate + H(+)</text>
        <dbReference type="Rhea" id="RHEA:10220"/>
        <dbReference type="Rhea" id="RHEA-COMP:9706"/>
        <dbReference type="Rhea" id="RHEA-COMP:9707"/>
        <dbReference type="ChEBI" id="CHEBI:15378"/>
        <dbReference type="ChEBI" id="CHEBI:30616"/>
        <dbReference type="ChEBI" id="CHEBI:33019"/>
        <dbReference type="ChEBI" id="CHEBI:58315"/>
        <dbReference type="ChEBI" id="CHEBI:78442"/>
        <dbReference type="ChEBI" id="CHEBI:78536"/>
        <dbReference type="ChEBI" id="CHEBI:456215"/>
        <dbReference type="EC" id="6.1.1.1"/>
    </reaction>
</comment>
<dbReference type="PIRSF" id="PIRSF006588">
    <property type="entry name" value="TyrRS_arch_euk"/>
    <property type="match status" value="1"/>
</dbReference>
<dbReference type="HAMAP" id="MF_02008">
    <property type="entry name" value="Tyr_tRNA_synth_type3"/>
    <property type="match status" value="1"/>
</dbReference>
<dbReference type="NCBIfam" id="NF006330">
    <property type="entry name" value="PRK08560.1"/>
    <property type="match status" value="1"/>
</dbReference>
<feature type="binding site" evidence="8">
    <location>
        <position position="165"/>
    </location>
    <ligand>
        <name>L-tyrosine</name>
        <dbReference type="ChEBI" id="CHEBI:58315"/>
    </ligand>
</feature>
<dbReference type="Proteomes" id="UP000619545">
    <property type="component" value="Unassembled WGS sequence"/>
</dbReference>
<dbReference type="InterPro" id="IPR023684">
    <property type="entry name" value="Tyr-tRNA-ligase_3"/>
</dbReference>
<dbReference type="PANTHER" id="PTHR46264:SF4">
    <property type="entry name" value="TYROSINE--TRNA LIGASE, CYTOPLASMIC"/>
    <property type="match status" value="1"/>
</dbReference>
<feature type="binding site" evidence="8">
    <location>
        <position position="162"/>
    </location>
    <ligand>
        <name>L-tyrosine</name>
        <dbReference type="ChEBI" id="CHEBI:58315"/>
    </ligand>
</feature>
<feature type="binding site" evidence="8">
    <location>
        <position position="180"/>
    </location>
    <ligand>
        <name>L-tyrosine</name>
        <dbReference type="ChEBI" id="CHEBI:58315"/>
    </ligand>
</feature>
<dbReference type="CDD" id="cd00805">
    <property type="entry name" value="TyrRS_core"/>
    <property type="match status" value="1"/>
</dbReference>
<accession>A0A832WP67</accession>
<evidence type="ECO:0000313" key="10">
    <source>
        <dbReference type="Proteomes" id="UP000619545"/>
    </source>
</evidence>